<gene>
    <name evidence="1" type="ORF">JEQ07_25210</name>
</gene>
<dbReference type="InterPro" id="IPR036420">
    <property type="entry name" value="BRCT_dom_sf"/>
</dbReference>
<dbReference type="RefSeq" id="WP_072270490.1">
    <property type="nucleotide sequence ID" value="NZ_JAEHSL010000060.1"/>
</dbReference>
<comment type="caution">
    <text evidence="1">The sequence shown here is derived from an EMBL/GenBank/DDBJ whole genome shotgun (WGS) entry which is preliminary data.</text>
</comment>
<evidence type="ECO:0008006" key="3">
    <source>
        <dbReference type="Google" id="ProtNLM"/>
    </source>
</evidence>
<name>A0ABS0U299_SERPR</name>
<proteinExistence type="predicted"/>
<keyword evidence="2" id="KW-1185">Reference proteome</keyword>
<dbReference type="SUPFAM" id="SSF52113">
    <property type="entry name" value="BRCT domain"/>
    <property type="match status" value="1"/>
</dbReference>
<reference evidence="1 2" key="1">
    <citation type="submission" date="2020-12" db="EMBL/GenBank/DDBJ databases">
        <title>Enhanced detection system for hospital associated transmission using whole genome sequencing surveillance.</title>
        <authorList>
            <person name="Harrison L.H."/>
            <person name="Van Tyne D."/>
            <person name="Marsh J.W."/>
            <person name="Griffith M.P."/>
            <person name="Snyder D.J."/>
            <person name="Cooper V.S."/>
            <person name="Mustapha M."/>
        </authorList>
    </citation>
    <scope>NUCLEOTIDE SEQUENCE [LARGE SCALE GENOMIC DNA]</scope>
    <source>
        <strain evidence="1 2">SER00238</strain>
    </source>
</reference>
<evidence type="ECO:0000313" key="1">
    <source>
        <dbReference type="EMBL" id="MBI6183671.1"/>
    </source>
</evidence>
<dbReference type="EMBL" id="JAEHSL010000060">
    <property type="protein sequence ID" value="MBI6183671.1"/>
    <property type="molecule type" value="Genomic_DNA"/>
</dbReference>
<protein>
    <recommendedName>
        <fullName evidence="3">BRCT domain-containing protein</fullName>
    </recommendedName>
</protein>
<sequence>MSDVVIFVYVNTKNIVRIQSINDISENEDYIQGKSLLEDEFGKLKTFRKDRVVKYVKSIKDGESLIKEGIETGDFVLKKETKEIFDICFTGFIKSRRAELESLAKNNNILVRKTVSNNLKLLCYGYNAGPSKLSLARKNGAIILDENEFICFIESGEIPE</sequence>
<organism evidence="1 2">
    <name type="scientific">Serratia proteamaculans</name>
    <dbReference type="NCBI Taxonomy" id="28151"/>
    <lineage>
        <taxon>Bacteria</taxon>
        <taxon>Pseudomonadati</taxon>
        <taxon>Pseudomonadota</taxon>
        <taxon>Gammaproteobacteria</taxon>
        <taxon>Enterobacterales</taxon>
        <taxon>Yersiniaceae</taxon>
        <taxon>Serratia</taxon>
    </lineage>
</organism>
<dbReference type="Proteomes" id="UP000639004">
    <property type="component" value="Unassembled WGS sequence"/>
</dbReference>
<accession>A0ABS0U299</accession>
<dbReference type="Gene3D" id="3.40.50.10190">
    <property type="entry name" value="BRCT domain"/>
    <property type="match status" value="1"/>
</dbReference>
<evidence type="ECO:0000313" key="2">
    <source>
        <dbReference type="Proteomes" id="UP000639004"/>
    </source>
</evidence>